<dbReference type="EMBL" id="JADPUN010000422">
    <property type="protein sequence ID" value="MBF9135203.1"/>
    <property type="molecule type" value="Genomic_DNA"/>
</dbReference>
<evidence type="ECO:0000313" key="1">
    <source>
        <dbReference type="EMBL" id="MBF9135203.1"/>
    </source>
</evidence>
<name>A0ABS0HAI5_9ACTN</name>
<accession>A0ABS0HAI5</accession>
<dbReference type="RefSeq" id="WP_196206663.1">
    <property type="nucleotide sequence ID" value="NZ_JADPUN010000422.1"/>
</dbReference>
<reference evidence="1 2" key="1">
    <citation type="submission" date="2020-11" db="EMBL/GenBank/DDBJ databases">
        <title>A novel isolate from a Black sea contaminated sediment with potential to produce alkanes: Plantactinospora alkalitolerans sp. nov.</title>
        <authorList>
            <person name="Carro L."/>
            <person name="Veyisoglu A."/>
            <person name="Guven K."/>
            <person name="Schumann P."/>
            <person name="Klenk H.-P."/>
            <person name="Sahin N."/>
        </authorList>
    </citation>
    <scope>NUCLEOTIDE SEQUENCE [LARGE SCALE GENOMIC DNA]</scope>
    <source>
        <strain evidence="1 2">S1510</strain>
    </source>
</reference>
<organism evidence="1 2">
    <name type="scientific">Plantactinospora alkalitolerans</name>
    <dbReference type="NCBI Taxonomy" id="2789879"/>
    <lineage>
        <taxon>Bacteria</taxon>
        <taxon>Bacillati</taxon>
        <taxon>Actinomycetota</taxon>
        <taxon>Actinomycetes</taxon>
        <taxon>Micromonosporales</taxon>
        <taxon>Micromonosporaceae</taxon>
        <taxon>Plantactinospora</taxon>
    </lineage>
</organism>
<protein>
    <submittedName>
        <fullName evidence="1">Uncharacterized protein</fullName>
    </submittedName>
</protein>
<dbReference type="Proteomes" id="UP000638560">
    <property type="component" value="Unassembled WGS sequence"/>
</dbReference>
<gene>
    <name evidence="1" type="ORF">I0C86_40710</name>
</gene>
<proteinExistence type="predicted"/>
<sequence length="64" mass="7479">MAIVALDARGCTFDDVQRHEMWDRYGSRLTRPTIREVAAAGKKLEQAGFIHPHRDRWRLDTSRI</sequence>
<evidence type="ECO:0000313" key="2">
    <source>
        <dbReference type="Proteomes" id="UP000638560"/>
    </source>
</evidence>
<keyword evidence="2" id="KW-1185">Reference proteome</keyword>
<comment type="caution">
    <text evidence="1">The sequence shown here is derived from an EMBL/GenBank/DDBJ whole genome shotgun (WGS) entry which is preliminary data.</text>
</comment>